<dbReference type="Proteomes" id="UP001054252">
    <property type="component" value="Unassembled WGS sequence"/>
</dbReference>
<reference evidence="1 2" key="1">
    <citation type="journal article" date="2021" name="Commun. Biol.">
        <title>The genome of Shorea leprosula (Dipterocarpaceae) highlights the ecological relevance of drought in aseasonal tropical rainforests.</title>
        <authorList>
            <person name="Ng K.K.S."/>
            <person name="Kobayashi M.J."/>
            <person name="Fawcett J.A."/>
            <person name="Hatakeyama M."/>
            <person name="Paape T."/>
            <person name="Ng C.H."/>
            <person name="Ang C.C."/>
            <person name="Tnah L.H."/>
            <person name="Lee C.T."/>
            <person name="Nishiyama T."/>
            <person name="Sese J."/>
            <person name="O'Brien M.J."/>
            <person name="Copetti D."/>
            <person name="Mohd Noor M.I."/>
            <person name="Ong R.C."/>
            <person name="Putra M."/>
            <person name="Sireger I.Z."/>
            <person name="Indrioko S."/>
            <person name="Kosugi Y."/>
            <person name="Izuno A."/>
            <person name="Isagi Y."/>
            <person name="Lee S.L."/>
            <person name="Shimizu K.K."/>
        </authorList>
    </citation>
    <scope>NUCLEOTIDE SEQUENCE [LARGE SCALE GENOMIC DNA]</scope>
    <source>
        <strain evidence="1">214</strain>
    </source>
</reference>
<gene>
    <name evidence="1" type="ORF">SLEP1_g4312</name>
</gene>
<evidence type="ECO:0000313" key="2">
    <source>
        <dbReference type="Proteomes" id="UP001054252"/>
    </source>
</evidence>
<name>A0AAV5HNB3_9ROSI</name>
<comment type="caution">
    <text evidence="1">The sequence shown here is derived from an EMBL/GenBank/DDBJ whole genome shotgun (WGS) entry which is preliminary data.</text>
</comment>
<dbReference type="EMBL" id="BPVZ01000004">
    <property type="protein sequence ID" value="GKU90307.1"/>
    <property type="molecule type" value="Genomic_DNA"/>
</dbReference>
<protein>
    <submittedName>
        <fullName evidence="1">Uncharacterized protein</fullName>
    </submittedName>
</protein>
<sequence length="54" mass="5890">MCFTIKSGCFKCACGGDGDFIDFTLALFVPPTAILKRKGVGVGPLHLFFFLFIE</sequence>
<evidence type="ECO:0000313" key="1">
    <source>
        <dbReference type="EMBL" id="GKU90307.1"/>
    </source>
</evidence>
<organism evidence="1 2">
    <name type="scientific">Rubroshorea leprosula</name>
    <dbReference type="NCBI Taxonomy" id="152421"/>
    <lineage>
        <taxon>Eukaryota</taxon>
        <taxon>Viridiplantae</taxon>
        <taxon>Streptophyta</taxon>
        <taxon>Embryophyta</taxon>
        <taxon>Tracheophyta</taxon>
        <taxon>Spermatophyta</taxon>
        <taxon>Magnoliopsida</taxon>
        <taxon>eudicotyledons</taxon>
        <taxon>Gunneridae</taxon>
        <taxon>Pentapetalae</taxon>
        <taxon>rosids</taxon>
        <taxon>malvids</taxon>
        <taxon>Malvales</taxon>
        <taxon>Dipterocarpaceae</taxon>
        <taxon>Rubroshorea</taxon>
    </lineage>
</organism>
<proteinExistence type="predicted"/>
<keyword evidence="2" id="KW-1185">Reference proteome</keyword>
<accession>A0AAV5HNB3</accession>
<dbReference type="AlphaFoldDB" id="A0AAV5HNB3"/>